<name>A0ACC1NZ71_9PEZI</name>
<dbReference type="EMBL" id="JAPDGR010001347">
    <property type="protein sequence ID" value="KAJ2983786.1"/>
    <property type="molecule type" value="Genomic_DNA"/>
</dbReference>
<sequence length="354" mass="39511">MSTSENIPRLATVKRGSKAGCFFIPISNVPREADYKDVWDHLKRRSVKGSHLTNLTEGIPSIEHIEIYPGGTKGWICVKKFANFKKVISALQAPVYTRSTGESGIILASDKNNYQSITIRIARQYSDHMSTIINEATIDTRPDPLYKADGGAPDTTPPTSPTPPTPPTPTSPTSPTADKPKKVYEGIVNGTNWNQKPAIINGTYKPSDEDAGAGCASPISHASSDTFQSSETSVTTCSYYYWDSGTLYHHYYTQPVVDLPPPPKYHTVSLSNFHSRVTIRQVQDFVRRVSKYLYLEDRDFHFIDGTTIATSNKRDARRFRKALSGSQLRGLTIKTRRSFEYGPYPNVSVPPFWH</sequence>
<evidence type="ECO:0000313" key="2">
    <source>
        <dbReference type="Proteomes" id="UP001143856"/>
    </source>
</evidence>
<keyword evidence="2" id="KW-1185">Reference proteome</keyword>
<evidence type="ECO:0000313" key="1">
    <source>
        <dbReference type="EMBL" id="KAJ2983786.1"/>
    </source>
</evidence>
<comment type="caution">
    <text evidence="1">The sequence shown here is derived from an EMBL/GenBank/DDBJ whole genome shotgun (WGS) entry which is preliminary data.</text>
</comment>
<accession>A0ACC1NZ71</accession>
<proteinExistence type="predicted"/>
<organism evidence="1 2">
    <name type="scientific">Xylaria curta</name>
    <dbReference type="NCBI Taxonomy" id="42375"/>
    <lineage>
        <taxon>Eukaryota</taxon>
        <taxon>Fungi</taxon>
        <taxon>Dikarya</taxon>
        <taxon>Ascomycota</taxon>
        <taxon>Pezizomycotina</taxon>
        <taxon>Sordariomycetes</taxon>
        <taxon>Xylariomycetidae</taxon>
        <taxon>Xylariales</taxon>
        <taxon>Xylariaceae</taxon>
        <taxon>Xylaria</taxon>
    </lineage>
</organism>
<protein>
    <submittedName>
        <fullName evidence="1">Uncharacterized protein</fullName>
    </submittedName>
</protein>
<gene>
    <name evidence="1" type="ORF">NUW58_g6189</name>
</gene>
<reference evidence="1" key="1">
    <citation type="submission" date="2022-10" db="EMBL/GenBank/DDBJ databases">
        <title>Genome Sequence of Xylaria curta.</title>
        <authorList>
            <person name="Buettner E."/>
        </authorList>
    </citation>
    <scope>NUCLEOTIDE SEQUENCE</scope>
    <source>
        <strain evidence="1">Babe10</strain>
    </source>
</reference>
<dbReference type="Proteomes" id="UP001143856">
    <property type="component" value="Unassembled WGS sequence"/>
</dbReference>